<evidence type="ECO:0000256" key="6">
    <source>
        <dbReference type="ARBA" id="ARBA00022989"/>
    </source>
</evidence>
<protein>
    <submittedName>
        <fullName evidence="9">Iron chelate uptake ABC transporter family permease subunit</fullName>
    </submittedName>
</protein>
<evidence type="ECO:0000256" key="7">
    <source>
        <dbReference type="ARBA" id="ARBA00023136"/>
    </source>
</evidence>
<dbReference type="SUPFAM" id="SSF81345">
    <property type="entry name" value="ABC transporter involved in vitamin B12 uptake, BtuC"/>
    <property type="match status" value="1"/>
</dbReference>
<gene>
    <name evidence="9" type="ORF">QFW77_01615</name>
</gene>
<evidence type="ECO:0000313" key="9">
    <source>
        <dbReference type="EMBL" id="MDH5821693.1"/>
    </source>
</evidence>
<keyword evidence="3" id="KW-0813">Transport</keyword>
<accession>A0ABT6J661</accession>
<evidence type="ECO:0000313" key="10">
    <source>
        <dbReference type="Proteomes" id="UP001156940"/>
    </source>
</evidence>
<feature type="transmembrane region" description="Helical" evidence="8">
    <location>
        <begin position="135"/>
        <end position="158"/>
    </location>
</feature>
<feature type="transmembrane region" description="Helical" evidence="8">
    <location>
        <begin position="72"/>
        <end position="93"/>
    </location>
</feature>
<keyword evidence="6 8" id="KW-1133">Transmembrane helix</keyword>
<comment type="caution">
    <text evidence="9">The sequence shown here is derived from an EMBL/GenBank/DDBJ whole genome shotgun (WGS) entry which is preliminary data.</text>
</comment>
<evidence type="ECO:0000256" key="5">
    <source>
        <dbReference type="ARBA" id="ARBA00022692"/>
    </source>
</evidence>
<dbReference type="RefSeq" id="WP_280572433.1">
    <property type="nucleotide sequence ID" value="NZ_JARXRM010000009.1"/>
</dbReference>
<feature type="transmembrane region" description="Helical" evidence="8">
    <location>
        <begin position="208"/>
        <end position="230"/>
    </location>
</feature>
<dbReference type="EMBL" id="JARXRM010000009">
    <property type="protein sequence ID" value="MDH5821693.1"/>
    <property type="molecule type" value="Genomic_DNA"/>
</dbReference>
<feature type="transmembrane region" description="Helical" evidence="8">
    <location>
        <begin position="105"/>
        <end position="128"/>
    </location>
</feature>
<keyword evidence="7 8" id="KW-0472">Membrane</keyword>
<name>A0ABT6J661_9GAMM</name>
<dbReference type="Pfam" id="PF01032">
    <property type="entry name" value="FecCD"/>
    <property type="match status" value="1"/>
</dbReference>
<dbReference type="PANTHER" id="PTHR30472">
    <property type="entry name" value="FERRIC ENTEROBACTIN TRANSPORT SYSTEM PERMEASE PROTEIN"/>
    <property type="match status" value="1"/>
</dbReference>
<proteinExistence type="inferred from homology"/>
<evidence type="ECO:0000256" key="3">
    <source>
        <dbReference type="ARBA" id="ARBA00022448"/>
    </source>
</evidence>
<feature type="transmembrane region" description="Helical" evidence="8">
    <location>
        <begin position="256"/>
        <end position="283"/>
    </location>
</feature>
<dbReference type="Proteomes" id="UP001156940">
    <property type="component" value="Unassembled WGS sequence"/>
</dbReference>
<feature type="transmembrane region" description="Helical" evidence="8">
    <location>
        <begin position="325"/>
        <end position="345"/>
    </location>
</feature>
<evidence type="ECO:0000256" key="4">
    <source>
        <dbReference type="ARBA" id="ARBA00022475"/>
    </source>
</evidence>
<evidence type="ECO:0000256" key="2">
    <source>
        <dbReference type="ARBA" id="ARBA00007935"/>
    </source>
</evidence>
<dbReference type="InterPro" id="IPR000522">
    <property type="entry name" value="ABC_transptr_permease_BtuC"/>
</dbReference>
<sequence length="355" mass="36316">MSTAAVQADPAADRRRWPWALGLPLLLALAFAGNLAAGQEMLTPAQLLRGLLALGGDAPDARILRELRLPRAIAALAGGAALGLAGLLLQTLFRNPLADAWSLGLMAGGQFGAALVIVAGAVVGPAALAMITGLAGLGIVAGAMLGTLAVALAMAAIARRVQTVTLLVLGLMLGFLAQGLISILLHFTSRTQTRIFASWNDATFAGVIWQDFATLLPPLLIALAAAVWLAKPLTALLLGETYARSLGVDVARLRRLVLGAAILLAAPVTAFCGPVAFVGLIVPHLARGLAGTARIGALILPTLALGGLLTLAADLAVHLPWRQHFLHLNAILALIGAPAVIVLLLRARSLGGAAR</sequence>
<evidence type="ECO:0000256" key="1">
    <source>
        <dbReference type="ARBA" id="ARBA00004651"/>
    </source>
</evidence>
<feature type="transmembrane region" description="Helical" evidence="8">
    <location>
        <begin position="295"/>
        <end position="313"/>
    </location>
</feature>
<reference evidence="9 10" key="1">
    <citation type="submission" date="2023-04" db="EMBL/GenBank/DDBJ databases">
        <title>Luteimonas endophyticus RD2P54.</title>
        <authorList>
            <person name="Sun J.-Q."/>
        </authorList>
    </citation>
    <scope>NUCLEOTIDE SEQUENCE [LARGE SCALE GENOMIC DNA]</scope>
    <source>
        <strain evidence="9 10">RD2P54</strain>
    </source>
</reference>
<feature type="transmembrane region" description="Helical" evidence="8">
    <location>
        <begin position="17"/>
        <end position="37"/>
    </location>
</feature>
<keyword evidence="10" id="KW-1185">Reference proteome</keyword>
<dbReference type="Gene3D" id="1.10.3470.10">
    <property type="entry name" value="ABC transporter involved in vitamin B12 uptake, BtuC"/>
    <property type="match status" value="1"/>
</dbReference>
<feature type="transmembrane region" description="Helical" evidence="8">
    <location>
        <begin position="164"/>
        <end position="187"/>
    </location>
</feature>
<comment type="similarity">
    <text evidence="2">Belongs to the binding-protein-dependent transport system permease family. FecCD subfamily.</text>
</comment>
<dbReference type="PANTHER" id="PTHR30472:SF41">
    <property type="entry name" value="TRANSPORT SYSTEM PERMEASE PROTEIN"/>
    <property type="match status" value="1"/>
</dbReference>
<organism evidence="9 10">
    <name type="scientific">Luteimonas endophytica</name>
    <dbReference type="NCBI Taxonomy" id="3042023"/>
    <lineage>
        <taxon>Bacteria</taxon>
        <taxon>Pseudomonadati</taxon>
        <taxon>Pseudomonadota</taxon>
        <taxon>Gammaproteobacteria</taxon>
        <taxon>Lysobacterales</taxon>
        <taxon>Lysobacteraceae</taxon>
        <taxon>Luteimonas</taxon>
    </lineage>
</organism>
<dbReference type="InterPro" id="IPR037294">
    <property type="entry name" value="ABC_BtuC-like"/>
</dbReference>
<keyword evidence="5 8" id="KW-0812">Transmembrane</keyword>
<keyword evidence="4" id="KW-1003">Cell membrane</keyword>
<evidence type="ECO:0000256" key="8">
    <source>
        <dbReference type="SAM" id="Phobius"/>
    </source>
</evidence>
<comment type="subcellular location">
    <subcellularLocation>
        <location evidence="1">Cell membrane</location>
        <topology evidence="1">Multi-pass membrane protein</topology>
    </subcellularLocation>
</comment>